<dbReference type="STRING" id="5643.A0A060SN07"/>
<feature type="compositionally biased region" description="Basic and acidic residues" evidence="2">
    <location>
        <begin position="119"/>
        <end position="130"/>
    </location>
</feature>
<accession>A0A060SN07</accession>
<sequence>MEDRQDPKKLQKYFDLIIERLDSEVRRRQDAERRALEFAQRFKLVNESRQAAQQELDRVHTELRLYKVQLDNAQQEIIRGSEFLKDIEAQRDEAEAAATRARTIARKLKEEQLMLKAREEGRRQGYREGLQRGYQQARGGKLEGLPLDVPPGSLEPGPLDDLPMMNLPSPQPPSNLPISSAFGSAFREAHGPMDGGDGIGAGAQGSRFREIIGSPGGSTLRSAPLGSASRPVDGSHWLQSTDDGASPRHTDYTLPPDGYIPTMGPDNTIPVPPPHELSRPPSVSSMRPSNASVTDDLSSTVAPGVSARDYAFPPRPRGSPRSFQDSLPSTTFSQFELTSSPRTAARGLRDRSSGLSAIPEVSSSMEFSPGTEGRARNSIIPDSTPRGSTVGFGSVHGLSRSRSREDSQRIADELRYSDPDEMEQWRLSTASQVM</sequence>
<protein>
    <submittedName>
        <fullName evidence="3">Uncharacterized protein</fullName>
    </submittedName>
</protein>
<dbReference type="HOGENOM" id="CLU_027813_0_0_1"/>
<evidence type="ECO:0000256" key="1">
    <source>
        <dbReference type="SAM" id="Coils"/>
    </source>
</evidence>
<dbReference type="EMBL" id="CCBP010000307">
    <property type="protein sequence ID" value="CDO75897.1"/>
    <property type="molecule type" value="Genomic_DNA"/>
</dbReference>
<name>A0A060SN07_PYCCI</name>
<dbReference type="Proteomes" id="UP000029665">
    <property type="component" value="Unassembled WGS sequence"/>
</dbReference>
<organism evidence="3 4">
    <name type="scientific">Pycnoporus cinnabarinus</name>
    <name type="common">Cinnabar-red polypore</name>
    <name type="synonym">Trametes cinnabarina</name>
    <dbReference type="NCBI Taxonomy" id="5643"/>
    <lineage>
        <taxon>Eukaryota</taxon>
        <taxon>Fungi</taxon>
        <taxon>Dikarya</taxon>
        <taxon>Basidiomycota</taxon>
        <taxon>Agaricomycotina</taxon>
        <taxon>Agaricomycetes</taxon>
        <taxon>Polyporales</taxon>
        <taxon>Polyporaceae</taxon>
        <taxon>Trametes</taxon>
    </lineage>
</organism>
<feature type="compositionally biased region" description="Basic and acidic residues" evidence="2">
    <location>
        <begin position="402"/>
        <end position="418"/>
    </location>
</feature>
<evidence type="ECO:0000313" key="3">
    <source>
        <dbReference type="EMBL" id="CDO75897.1"/>
    </source>
</evidence>
<keyword evidence="4" id="KW-1185">Reference proteome</keyword>
<feature type="compositionally biased region" description="Polar residues" evidence="2">
    <location>
        <begin position="323"/>
        <end position="342"/>
    </location>
</feature>
<gene>
    <name evidence="3" type="ORF">BN946_scf184523.g6</name>
</gene>
<feature type="compositionally biased region" description="Polar residues" evidence="2">
    <location>
        <begin position="290"/>
        <end position="301"/>
    </location>
</feature>
<comment type="caution">
    <text evidence="3">The sequence shown here is derived from an EMBL/GenBank/DDBJ whole genome shotgun (WGS) entry which is preliminary data.</text>
</comment>
<dbReference type="OMA" id="MDISPRY"/>
<feature type="compositionally biased region" description="Low complexity" evidence="2">
    <location>
        <begin position="279"/>
        <end position="289"/>
    </location>
</feature>
<feature type="coiled-coil region" evidence="1">
    <location>
        <begin position="49"/>
        <end position="111"/>
    </location>
</feature>
<reference evidence="3" key="1">
    <citation type="submission" date="2014-01" db="EMBL/GenBank/DDBJ databases">
        <title>The genome of the white-rot fungus Pycnoporus cinnabarinus: a basidiomycete model with a versatile arsenal for lignocellulosic biomass breakdown.</title>
        <authorList>
            <person name="Levasseur A."/>
            <person name="Lomascolo A."/>
            <person name="Ruiz-Duenas F.J."/>
            <person name="Uzan E."/>
            <person name="Piumi F."/>
            <person name="Kues U."/>
            <person name="Ram A.F.J."/>
            <person name="Murat C."/>
            <person name="Haon M."/>
            <person name="Benoit I."/>
            <person name="Arfi Y."/>
            <person name="Chevret D."/>
            <person name="Drula E."/>
            <person name="Kwon M.J."/>
            <person name="Gouret P."/>
            <person name="Lesage-Meessen L."/>
            <person name="Lombard V."/>
            <person name="Mariette J."/>
            <person name="Noirot C."/>
            <person name="Park J."/>
            <person name="Patyshakuliyeva A."/>
            <person name="Wieneger R.A.B."/>
            <person name="Wosten H.A.B."/>
            <person name="Martin F."/>
            <person name="Coutinho P.M."/>
            <person name="de Vries R."/>
            <person name="Martinez A.T."/>
            <person name="Klopp C."/>
            <person name="Pontarotti P."/>
            <person name="Henrissat B."/>
            <person name="Record E."/>
        </authorList>
    </citation>
    <scope>NUCLEOTIDE SEQUENCE [LARGE SCALE GENOMIC DNA]</scope>
    <source>
        <strain evidence="3">BRFM137</strain>
    </source>
</reference>
<feature type="region of interest" description="Disordered" evidence="2">
    <location>
        <begin position="209"/>
        <end position="434"/>
    </location>
</feature>
<feature type="region of interest" description="Disordered" evidence="2">
    <location>
        <begin position="119"/>
        <end position="158"/>
    </location>
</feature>
<keyword evidence="1" id="KW-0175">Coiled coil</keyword>
<dbReference type="AlphaFoldDB" id="A0A060SN07"/>
<evidence type="ECO:0000256" key="2">
    <source>
        <dbReference type="SAM" id="MobiDB-lite"/>
    </source>
</evidence>
<proteinExistence type="predicted"/>
<dbReference type="OrthoDB" id="3069722at2759"/>
<evidence type="ECO:0000313" key="4">
    <source>
        <dbReference type="Proteomes" id="UP000029665"/>
    </source>
</evidence>